<dbReference type="SUPFAM" id="SSF55120">
    <property type="entry name" value="Pseudouridine synthase"/>
    <property type="match status" value="1"/>
</dbReference>
<dbReference type="InterPro" id="IPR006145">
    <property type="entry name" value="PsdUridine_synth_RsuA/RluA"/>
</dbReference>
<dbReference type="InterPro" id="IPR002942">
    <property type="entry name" value="S4_RNA-bd"/>
</dbReference>
<keyword evidence="2 7" id="KW-0694">RNA-binding</keyword>
<evidence type="ECO:0000313" key="10">
    <source>
        <dbReference type="EMBL" id="PWG62620.1"/>
    </source>
</evidence>
<comment type="similarity">
    <text evidence="1 8">Belongs to the pseudouridine synthase RluA family.</text>
</comment>
<evidence type="ECO:0000256" key="2">
    <source>
        <dbReference type="ARBA" id="ARBA00022884"/>
    </source>
</evidence>
<dbReference type="EMBL" id="QFFI01000017">
    <property type="protein sequence ID" value="PWG62620.1"/>
    <property type="molecule type" value="Genomic_DNA"/>
</dbReference>
<gene>
    <name evidence="10" type="ORF">DEM34_11775</name>
</gene>
<evidence type="ECO:0000256" key="5">
    <source>
        <dbReference type="ARBA" id="ARBA00056072"/>
    </source>
</evidence>
<dbReference type="InterPro" id="IPR050188">
    <property type="entry name" value="RluA_PseudoU_synthase"/>
</dbReference>
<sequence>MSREETIQRAAVIPEAAAGQRLDRALAELFPEFSRSRLQRWLREGALRVDGATPRPRAAVQGGEQVVLEAVLEAEGPAEAEAIPLTVVHEDDSLLVIDKPAGLVVHPGAGNREGTLQNALLHHDPALAAVPRAGIVHRLDRETSGLMVVARTLPAHTDLVAQLQARSVGREYLALVAGTFTAGGHVEAAIGRHPRDRLRMAVREDGKPAVTHYRIERRFPAHTLLRCRLETGRTHQIRVHMAHIRHPIVGDPLYGGRLRLPPGADKTVTDALRGFRRQALHAERLTLRHPATGETLSWTSPLPADFDSLLRVLADR</sequence>
<dbReference type="PROSITE" id="PS50889">
    <property type="entry name" value="S4"/>
    <property type="match status" value="1"/>
</dbReference>
<dbReference type="FunFam" id="3.30.2350.10:FF:000006">
    <property type="entry name" value="Pseudouridine synthase"/>
    <property type="match status" value="1"/>
</dbReference>
<reference evidence="10 11" key="1">
    <citation type="submission" date="2018-05" db="EMBL/GenBank/DDBJ databases">
        <title>Spiribacter halobius sp. nov., a moderately halophilic bacterium isolated from marine solar saltern.</title>
        <authorList>
            <person name="Zheng W.-S."/>
            <person name="Lu D.-C."/>
            <person name="Du Z.-J."/>
        </authorList>
    </citation>
    <scope>NUCLEOTIDE SEQUENCE [LARGE SCALE GENOMIC DNA]</scope>
    <source>
        <strain evidence="10 11">E85</strain>
    </source>
</reference>
<keyword evidence="3 8" id="KW-0413">Isomerase</keyword>
<protein>
    <recommendedName>
        <fullName evidence="8">Pseudouridine synthase</fullName>
        <ecNumber evidence="8">5.4.99.-</ecNumber>
    </recommendedName>
</protein>
<evidence type="ECO:0000313" key="11">
    <source>
        <dbReference type="Proteomes" id="UP000245474"/>
    </source>
</evidence>
<dbReference type="SUPFAM" id="SSF55174">
    <property type="entry name" value="Alpha-L RNA-binding motif"/>
    <property type="match status" value="1"/>
</dbReference>
<dbReference type="PANTHER" id="PTHR21600:SF44">
    <property type="entry name" value="RIBOSOMAL LARGE SUBUNIT PSEUDOURIDINE SYNTHASE D"/>
    <property type="match status" value="1"/>
</dbReference>
<dbReference type="PROSITE" id="PS01129">
    <property type="entry name" value="PSI_RLU"/>
    <property type="match status" value="1"/>
</dbReference>
<dbReference type="InterPro" id="IPR036986">
    <property type="entry name" value="S4_RNA-bd_sf"/>
</dbReference>
<dbReference type="EC" id="5.4.99.-" evidence="8"/>
<dbReference type="OrthoDB" id="9807829at2"/>
<dbReference type="Pfam" id="PF00849">
    <property type="entry name" value="PseudoU_synth_2"/>
    <property type="match status" value="1"/>
</dbReference>
<evidence type="ECO:0000259" key="9">
    <source>
        <dbReference type="SMART" id="SM00363"/>
    </source>
</evidence>
<feature type="domain" description="RNA-binding S4" evidence="9">
    <location>
        <begin position="20"/>
        <end position="77"/>
    </location>
</feature>
<dbReference type="Pfam" id="PF01479">
    <property type="entry name" value="S4"/>
    <property type="match status" value="1"/>
</dbReference>
<keyword evidence="11" id="KW-1185">Reference proteome</keyword>
<dbReference type="GO" id="GO:0160140">
    <property type="term" value="F:23S rRNA pseudouridine(1911/1915/1917) synthase activity"/>
    <property type="evidence" value="ECO:0007669"/>
    <property type="project" value="UniProtKB-EC"/>
</dbReference>
<comment type="function">
    <text evidence="5">Responsible for synthesis of pseudouridine from uracil at positions 1911, 1915 and 1917 in 23S ribosomal RNA.</text>
</comment>
<dbReference type="NCBIfam" id="TIGR00005">
    <property type="entry name" value="rluA_subfam"/>
    <property type="match status" value="1"/>
</dbReference>
<dbReference type="GO" id="GO:0000455">
    <property type="term" value="P:enzyme-directed rRNA pseudouridine synthesis"/>
    <property type="evidence" value="ECO:0007669"/>
    <property type="project" value="TreeGrafter"/>
</dbReference>
<dbReference type="NCBIfam" id="NF008385">
    <property type="entry name" value="PRK11180.1"/>
    <property type="match status" value="1"/>
</dbReference>
<comment type="caution">
    <text evidence="10">The sequence shown here is derived from an EMBL/GenBank/DDBJ whole genome shotgun (WGS) entry which is preliminary data.</text>
</comment>
<dbReference type="GO" id="GO:0003723">
    <property type="term" value="F:RNA binding"/>
    <property type="evidence" value="ECO:0007669"/>
    <property type="project" value="UniProtKB-KW"/>
</dbReference>
<evidence type="ECO:0000256" key="7">
    <source>
        <dbReference type="PROSITE-ProRule" id="PRU00182"/>
    </source>
</evidence>
<dbReference type="RefSeq" id="WP_109679010.1">
    <property type="nucleotide sequence ID" value="NZ_CP086615.1"/>
</dbReference>
<dbReference type="InterPro" id="IPR006225">
    <property type="entry name" value="PsdUridine_synth_RluC/D"/>
</dbReference>
<dbReference type="CDD" id="cd00165">
    <property type="entry name" value="S4"/>
    <property type="match status" value="1"/>
</dbReference>
<evidence type="ECO:0000256" key="4">
    <source>
        <dbReference type="ARBA" id="ARBA00036882"/>
    </source>
</evidence>
<evidence type="ECO:0000256" key="8">
    <source>
        <dbReference type="RuleBase" id="RU362028"/>
    </source>
</evidence>
<proteinExistence type="inferred from homology"/>
<evidence type="ECO:0000256" key="6">
    <source>
        <dbReference type="PIRSR" id="PIRSR606225-1"/>
    </source>
</evidence>
<dbReference type="Proteomes" id="UP000245474">
    <property type="component" value="Unassembled WGS sequence"/>
</dbReference>
<comment type="catalytic activity">
    <reaction evidence="4">
        <text>uridine(1911/1915/1917) in 23S rRNA = pseudouridine(1911/1915/1917) in 23S rRNA</text>
        <dbReference type="Rhea" id="RHEA:42524"/>
        <dbReference type="Rhea" id="RHEA-COMP:10097"/>
        <dbReference type="Rhea" id="RHEA-COMP:10098"/>
        <dbReference type="ChEBI" id="CHEBI:65314"/>
        <dbReference type="ChEBI" id="CHEBI:65315"/>
        <dbReference type="EC" id="5.4.99.23"/>
    </reaction>
</comment>
<feature type="active site" evidence="6">
    <location>
        <position position="140"/>
    </location>
</feature>
<dbReference type="Gene3D" id="3.10.290.10">
    <property type="entry name" value="RNA-binding S4 domain"/>
    <property type="match status" value="1"/>
</dbReference>
<comment type="catalytic activity">
    <reaction evidence="8">
        <text>a uridine in RNA = a pseudouridine in RNA</text>
        <dbReference type="Rhea" id="RHEA:48348"/>
        <dbReference type="Rhea" id="RHEA-COMP:12068"/>
        <dbReference type="Rhea" id="RHEA-COMP:12069"/>
        <dbReference type="ChEBI" id="CHEBI:65314"/>
        <dbReference type="ChEBI" id="CHEBI:65315"/>
    </reaction>
</comment>
<evidence type="ECO:0000256" key="3">
    <source>
        <dbReference type="ARBA" id="ARBA00023235"/>
    </source>
</evidence>
<dbReference type="CDD" id="cd02869">
    <property type="entry name" value="PseudoU_synth_RluA_like"/>
    <property type="match status" value="1"/>
</dbReference>
<evidence type="ECO:0000256" key="1">
    <source>
        <dbReference type="ARBA" id="ARBA00010876"/>
    </source>
</evidence>
<dbReference type="SMART" id="SM00363">
    <property type="entry name" value="S4"/>
    <property type="match status" value="1"/>
</dbReference>
<name>A0A2U2N0G7_9GAMM</name>
<dbReference type="Gene3D" id="3.30.2350.10">
    <property type="entry name" value="Pseudouridine synthase"/>
    <property type="match status" value="1"/>
</dbReference>
<dbReference type="AlphaFoldDB" id="A0A2U2N0G7"/>
<organism evidence="10 11">
    <name type="scientific">Sediminicurvatus halobius</name>
    <dbReference type="NCBI Taxonomy" id="2182432"/>
    <lineage>
        <taxon>Bacteria</taxon>
        <taxon>Pseudomonadati</taxon>
        <taxon>Pseudomonadota</taxon>
        <taxon>Gammaproteobacteria</taxon>
        <taxon>Chromatiales</taxon>
        <taxon>Ectothiorhodospiraceae</taxon>
        <taxon>Sediminicurvatus</taxon>
    </lineage>
</organism>
<accession>A0A2U2N0G7</accession>
<dbReference type="InterPro" id="IPR006224">
    <property type="entry name" value="PsdUridine_synth_RluA-like_CS"/>
</dbReference>
<dbReference type="InterPro" id="IPR020103">
    <property type="entry name" value="PsdUridine_synth_cat_dom_sf"/>
</dbReference>
<dbReference type="PANTHER" id="PTHR21600">
    <property type="entry name" value="MITOCHONDRIAL RNA PSEUDOURIDINE SYNTHASE"/>
    <property type="match status" value="1"/>
</dbReference>